<name>B8BTD7_THAPS</name>
<dbReference type="RefSeq" id="XP_002287634.1">
    <property type="nucleotide sequence ID" value="XM_002287598.1"/>
</dbReference>
<dbReference type="Proteomes" id="UP000001449">
    <property type="component" value="Chromosome 2"/>
</dbReference>
<gene>
    <name evidence="2" type="ORF">THAPSDRAFT_2100</name>
</gene>
<accession>B8BTD7</accession>
<sequence length="284" mass="31881">MNAHAEDYQTKSTTALDESTPMDSAHEHADDTALTSKEDKPGVSDEEWIKMKSMVTDQIDKITASLDDLRSTGALESISRHISHGDLHPTRRLLAWYQIMIEIEFINRPEVTKKIEFIYRSHTRSSSQPAPSFVLDTTITVQAGKEWQRRSGRPLDTPAEIVQRLKSKRQLSVVERQELWLAQKTIRAEQVRSRIAGDAVEERAKTAPDLSRSKRSFRLASQEAIAVRGTTASSKRKLVARAVGSKDNDRRSPTSEGKEGNSFAAARRGSASLGNTTNQKRRQR</sequence>
<feature type="region of interest" description="Disordered" evidence="1">
    <location>
        <begin position="230"/>
        <end position="284"/>
    </location>
</feature>
<dbReference type="HOGENOM" id="CLU_981724_0_0_1"/>
<keyword evidence="3" id="KW-1185">Reference proteome</keyword>
<dbReference type="eggNOG" id="ENOG502R6AE">
    <property type="taxonomic scope" value="Eukaryota"/>
</dbReference>
<organism evidence="2 3">
    <name type="scientific">Thalassiosira pseudonana</name>
    <name type="common">Marine diatom</name>
    <name type="synonym">Cyclotella nana</name>
    <dbReference type="NCBI Taxonomy" id="35128"/>
    <lineage>
        <taxon>Eukaryota</taxon>
        <taxon>Sar</taxon>
        <taxon>Stramenopiles</taxon>
        <taxon>Ochrophyta</taxon>
        <taxon>Bacillariophyta</taxon>
        <taxon>Coscinodiscophyceae</taxon>
        <taxon>Thalassiosirophycidae</taxon>
        <taxon>Thalassiosirales</taxon>
        <taxon>Thalassiosiraceae</taxon>
        <taxon>Thalassiosira</taxon>
    </lineage>
</organism>
<dbReference type="EMBL" id="CM000639">
    <property type="protein sequence ID" value="EED95077.1"/>
    <property type="molecule type" value="Genomic_DNA"/>
</dbReference>
<feature type="compositionally biased region" description="Basic and acidic residues" evidence="1">
    <location>
        <begin position="244"/>
        <end position="259"/>
    </location>
</feature>
<reference evidence="2 3" key="1">
    <citation type="journal article" date="2004" name="Science">
        <title>The genome of the diatom Thalassiosira pseudonana: ecology, evolution, and metabolism.</title>
        <authorList>
            <person name="Armbrust E.V."/>
            <person name="Berges J.A."/>
            <person name="Bowler C."/>
            <person name="Green B.R."/>
            <person name="Martinez D."/>
            <person name="Putnam N.H."/>
            <person name="Zhou S."/>
            <person name="Allen A.E."/>
            <person name="Apt K.E."/>
            <person name="Bechner M."/>
            <person name="Brzezinski M.A."/>
            <person name="Chaal B.K."/>
            <person name="Chiovitti A."/>
            <person name="Davis A.K."/>
            <person name="Demarest M.S."/>
            <person name="Detter J.C."/>
            <person name="Glavina T."/>
            <person name="Goodstein D."/>
            <person name="Hadi M.Z."/>
            <person name="Hellsten U."/>
            <person name="Hildebrand M."/>
            <person name="Jenkins B.D."/>
            <person name="Jurka J."/>
            <person name="Kapitonov V.V."/>
            <person name="Kroger N."/>
            <person name="Lau W.W."/>
            <person name="Lane T.W."/>
            <person name="Larimer F.W."/>
            <person name="Lippmeier J.C."/>
            <person name="Lucas S."/>
            <person name="Medina M."/>
            <person name="Montsant A."/>
            <person name="Obornik M."/>
            <person name="Parker M.S."/>
            <person name="Palenik B."/>
            <person name="Pazour G.J."/>
            <person name="Richardson P.M."/>
            <person name="Rynearson T.A."/>
            <person name="Saito M.A."/>
            <person name="Schwartz D.C."/>
            <person name="Thamatrakoln K."/>
            <person name="Valentin K."/>
            <person name="Vardi A."/>
            <person name="Wilkerson F.P."/>
            <person name="Rokhsar D.S."/>
        </authorList>
    </citation>
    <scope>NUCLEOTIDE SEQUENCE [LARGE SCALE GENOMIC DNA]</scope>
    <source>
        <strain evidence="2 3">CCMP1335</strain>
    </source>
</reference>
<dbReference type="OMA" id="IEIEFIN"/>
<dbReference type="InParanoid" id="B8BTD7"/>
<feature type="compositionally biased region" description="Basic and acidic residues" evidence="1">
    <location>
        <begin position="24"/>
        <end position="43"/>
    </location>
</feature>
<dbReference type="KEGG" id="tps:THAPSDRAFT_2100"/>
<evidence type="ECO:0000313" key="2">
    <source>
        <dbReference type="EMBL" id="EED95077.1"/>
    </source>
</evidence>
<evidence type="ECO:0000256" key="1">
    <source>
        <dbReference type="SAM" id="MobiDB-lite"/>
    </source>
</evidence>
<reference evidence="2 3" key="2">
    <citation type="journal article" date="2008" name="Nature">
        <title>The Phaeodactylum genome reveals the evolutionary history of diatom genomes.</title>
        <authorList>
            <person name="Bowler C."/>
            <person name="Allen A.E."/>
            <person name="Badger J.H."/>
            <person name="Grimwood J."/>
            <person name="Jabbari K."/>
            <person name="Kuo A."/>
            <person name="Maheswari U."/>
            <person name="Martens C."/>
            <person name="Maumus F."/>
            <person name="Otillar R.P."/>
            <person name="Rayko E."/>
            <person name="Salamov A."/>
            <person name="Vandepoele K."/>
            <person name="Beszteri B."/>
            <person name="Gruber A."/>
            <person name="Heijde M."/>
            <person name="Katinka M."/>
            <person name="Mock T."/>
            <person name="Valentin K."/>
            <person name="Verret F."/>
            <person name="Berges J.A."/>
            <person name="Brownlee C."/>
            <person name="Cadoret J.P."/>
            <person name="Chiovitti A."/>
            <person name="Choi C.J."/>
            <person name="Coesel S."/>
            <person name="De Martino A."/>
            <person name="Detter J.C."/>
            <person name="Durkin C."/>
            <person name="Falciatore A."/>
            <person name="Fournet J."/>
            <person name="Haruta M."/>
            <person name="Huysman M.J."/>
            <person name="Jenkins B.D."/>
            <person name="Jiroutova K."/>
            <person name="Jorgensen R.E."/>
            <person name="Joubert Y."/>
            <person name="Kaplan A."/>
            <person name="Kroger N."/>
            <person name="Kroth P.G."/>
            <person name="La Roche J."/>
            <person name="Lindquist E."/>
            <person name="Lommer M."/>
            <person name="Martin-Jezequel V."/>
            <person name="Lopez P.J."/>
            <person name="Lucas S."/>
            <person name="Mangogna M."/>
            <person name="McGinnis K."/>
            <person name="Medlin L.K."/>
            <person name="Montsant A."/>
            <person name="Oudot-Le Secq M.P."/>
            <person name="Napoli C."/>
            <person name="Obornik M."/>
            <person name="Parker M.S."/>
            <person name="Petit J.L."/>
            <person name="Porcel B.M."/>
            <person name="Poulsen N."/>
            <person name="Robison M."/>
            <person name="Rychlewski L."/>
            <person name="Rynearson T.A."/>
            <person name="Schmutz J."/>
            <person name="Shapiro H."/>
            <person name="Siaut M."/>
            <person name="Stanley M."/>
            <person name="Sussman M.R."/>
            <person name="Taylor A.R."/>
            <person name="Vardi A."/>
            <person name="von Dassow P."/>
            <person name="Vyverman W."/>
            <person name="Willis A."/>
            <person name="Wyrwicz L.S."/>
            <person name="Rokhsar D.S."/>
            <person name="Weissenbach J."/>
            <person name="Armbrust E.V."/>
            <person name="Green B.R."/>
            <person name="Van de Peer Y."/>
            <person name="Grigoriev I.V."/>
        </authorList>
    </citation>
    <scope>NUCLEOTIDE SEQUENCE [LARGE SCALE GENOMIC DNA]</scope>
    <source>
        <strain evidence="2 3">CCMP1335</strain>
    </source>
</reference>
<dbReference type="PaxDb" id="35128-Thaps2100"/>
<dbReference type="AlphaFoldDB" id="B8BTD7"/>
<feature type="region of interest" description="Disordered" evidence="1">
    <location>
        <begin position="1"/>
        <end position="43"/>
    </location>
</feature>
<evidence type="ECO:0000313" key="3">
    <source>
        <dbReference type="Proteomes" id="UP000001449"/>
    </source>
</evidence>
<protein>
    <submittedName>
        <fullName evidence="2">Uncharacterized protein</fullName>
    </submittedName>
</protein>
<proteinExistence type="predicted"/>
<dbReference type="GeneID" id="7442192"/>